<dbReference type="GO" id="GO:0004314">
    <property type="term" value="F:[acyl-carrier-protein] S-malonyltransferase activity"/>
    <property type="evidence" value="ECO:0007669"/>
    <property type="project" value="UniProtKB-EC"/>
</dbReference>
<keyword evidence="2" id="KW-0808">Transferase</keyword>
<evidence type="ECO:0000256" key="1">
    <source>
        <dbReference type="ARBA" id="ARBA00013258"/>
    </source>
</evidence>
<dbReference type="InterPro" id="IPR050858">
    <property type="entry name" value="Mal-CoA-ACP_Trans/PKS_FabD"/>
</dbReference>
<dbReference type="GO" id="GO:0005829">
    <property type="term" value="C:cytosol"/>
    <property type="evidence" value="ECO:0007669"/>
    <property type="project" value="TreeGrafter"/>
</dbReference>
<evidence type="ECO:0000313" key="6">
    <source>
        <dbReference type="EMBL" id="CAB4753387.1"/>
    </source>
</evidence>
<feature type="domain" description="Malonyl-CoA:ACP transacylase (MAT)" evidence="5">
    <location>
        <begin position="5"/>
        <end position="304"/>
    </location>
</feature>
<name>A0A6J6U450_9ZZZZ</name>
<dbReference type="InterPro" id="IPR016036">
    <property type="entry name" value="Malonyl_transacylase_ACP-bd"/>
</dbReference>
<dbReference type="Gene3D" id="3.30.70.250">
    <property type="entry name" value="Malonyl-CoA ACP transacylase, ACP-binding"/>
    <property type="match status" value="1"/>
</dbReference>
<evidence type="ECO:0000256" key="4">
    <source>
        <dbReference type="ARBA" id="ARBA00048462"/>
    </source>
</evidence>
<dbReference type="EC" id="2.3.1.39" evidence="1"/>
<dbReference type="Gene3D" id="3.40.366.10">
    <property type="entry name" value="Malonyl-Coenzyme A Acyl Carrier Protein, domain 2"/>
    <property type="match status" value="1"/>
</dbReference>
<reference evidence="6" key="1">
    <citation type="submission" date="2020-05" db="EMBL/GenBank/DDBJ databases">
        <authorList>
            <person name="Chiriac C."/>
            <person name="Salcher M."/>
            <person name="Ghai R."/>
            <person name="Kavagutti S V."/>
        </authorList>
    </citation>
    <scope>NUCLEOTIDE SEQUENCE</scope>
</reference>
<dbReference type="SMART" id="SM00827">
    <property type="entry name" value="PKS_AT"/>
    <property type="match status" value="1"/>
</dbReference>
<dbReference type="InterPro" id="IPR016035">
    <property type="entry name" value="Acyl_Trfase/lysoPLipase"/>
</dbReference>
<dbReference type="InterPro" id="IPR001227">
    <property type="entry name" value="Ac_transferase_dom_sf"/>
</dbReference>
<dbReference type="SUPFAM" id="SSF52151">
    <property type="entry name" value="FabD/lysophospholipase-like"/>
    <property type="match status" value="1"/>
</dbReference>
<dbReference type="PANTHER" id="PTHR42681:SF1">
    <property type="entry name" value="MALONYL-COA-ACYL CARRIER PROTEIN TRANSACYLASE, MITOCHONDRIAL"/>
    <property type="match status" value="1"/>
</dbReference>
<proteinExistence type="predicted"/>
<evidence type="ECO:0000256" key="2">
    <source>
        <dbReference type="ARBA" id="ARBA00022679"/>
    </source>
</evidence>
<dbReference type="Pfam" id="PF00698">
    <property type="entry name" value="Acyl_transf_1"/>
    <property type="match status" value="1"/>
</dbReference>
<keyword evidence="3" id="KW-0012">Acyltransferase</keyword>
<dbReference type="AlphaFoldDB" id="A0A6J6U450"/>
<comment type="catalytic activity">
    <reaction evidence="4">
        <text>holo-[ACP] + malonyl-CoA = malonyl-[ACP] + CoA</text>
        <dbReference type="Rhea" id="RHEA:41792"/>
        <dbReference type="Rhea" id="RHEA-COMP:9623"/>
        <dbReference type="Rhea" id="RHEA-COMP:9685"/>
        <dbReference type="ChEBI" id="CHEBI:57287"/>
        <dbReference type="ChEBI" id="CHEBI:57384"/>
        <dbReference type="ChEBI" id="CHEBI:64479"/>
        <dbReference type="ChEBI" id="CHEBI:78449"/>
        <dbReference type="EC" id="2.3.1.39"/>
    </reaction>
</comment>
<accession>A0A6J6U450</accession>
<dbReference type="SUPFAM" id="SSF55048">
    <property type="entry name" value="Probable ACP-binding domain of malonyl-CoA ACP transacylase"/>
    <property type="match status" value="1"/>
</dbReference>
<evidence type="ECO:0000256" key="3">
    <source>
        <dbReference type="ARBA" id="ARBA00023315"/>
    </source>
</evidence>
<dbReference type="InterPro" id="IPR014043">
    <property type="entry name" value="Acyl_transferase_dom"/>
</dbReference>
<dbReference type="EMBL" id="CAEZZJ010000025">
    <property type="protein sequence ID" value="CAB4753387.1"/>
    <property type="molecule type" value="Genomic_DNA"/>
</dbReference>
<protein>
    <recommendedName>
        <fullName evidence="1">[acyl-carrier-protein] S-malonyltransferase</fullName>
        <ecNumber evidence="1">2.3.1.39</ecNumber>
    </recommendedName>
</protein>
<dbReference type="GO" id="GO:0006633">
    <property type="term" value="P:fatty acid biosynthetic process"/>
    <property type="evidence" value="ECO:0007669"/>
    <property type="project" value="TreeGrafter"/>
</dbReference>
<organism evidence="6">
    <name type="scientific">freshwater metagenome</name>
    <dbReference type="NCBI Taxonomy" id="449393"/>
    <lineage>
        <taxon>unclassified sequences</taxon>
        <taxon>metagenomes</taxon>
        <taxon>ecological metagenomes</taxon>
    </lineage>
</organism>
<dbReference type="PANTHER" id="PTHR42681">
    <property type="entry name" value="MALONYL-COA-ACYL CARRIER PROTEIN TRANSACYLASE, MITOCHONDRIAL"/>
    <property type="match status" value="1"/>
</dbReference>
<gene>
    <name evidence="6" type="ORF">UFOPK2852_00364</name>
</gene>
<sequence>MLALLAPGQGSQTPGFLSPWLEDAFAAELLGSWSELIGLDLKRLGTLADADEIRDTANAQPLLVAGGLIGAGRLFGENHSSISYTAGHSVGEITAAVFAGVLDGDSAMKLVATRGAAMAIAAKGSETGMSAVLGGERDVVVAAIQAAGLTAANENGGGQIVAAGSLSALAALTQNPPEGSRVRALAVSGAFHTSTMAPAVPHLATLAASLTATDPKIPFISNKDGAVVESGREILDRIVGQIAGPVRWDLCMATMAKCGVTGILEVPPAGTLAGLVKRAQGEIETFTLKGPEDLEAAAAFVAKHGGN</sequence>
<evidence type="ECO:0000259" key="5">
    <source>
        <dbReference type="SMART" id="SM00827"/>
    </source>
</evidence>